<evidence type="ECO:0000313" key="1">
    <source>
        <dbReference type="EMBL" id="MPM58573.1"/>
    </source>
</evidence>
<dbReference type="EMBL" id="VSSQ01016838">
    <property type="protein sequence ID" value="MPM58573.1"/>
    <property type="molecule type" value="Genomic_DNA"/>
</dbReference>
<sequence length="115" mass="12849">MIPDLEARIYGLQSLLSLFQQLQNANRLTEDKRQAFSDAVYSYESSSSLLQECKQELEDIKESVKIRGYGKVICSGTLYPGTTVKIGDSTMSIKTPIVNKMLFYTKEGISEALAI</sequence>
<proteinExistence type="predicted"/>
<dbReference type="InterPro" id="IPR046865">
    <property type="entry name" value="FapA_b_solenoid"/>
</dbReference>
<reference evidence="1" key="1">
    <citation type="submission" date="2019-08" db="EMBL/GenBank/DDBJ databases">
        <authorList>
            <person name="Kucharzyk K."/>
            <person name="Murdoch R.W."/>
            <person name="Higgins S."/>
            <person name="Loffler F."/>
        </authorList>
    </citation>
    <scope>NUCLEOTIDE SEQUENCE</scope>
</reference>
<name>A0A645B607_9ZZZZ</name>
<accession>A0A645B607</accession>
<comment type="caution">
    <text evidence="1">The sequence shown here is derived from an EMBL/GenBank/DDBJ whole genome shotgun (WGS) entry which is preliminary data.</text>
</comment>
<dbReference type="Pfam" id="PF03961">
    <property type="entry name" value="FapA"/>
    <property type="match status" value="1"/>
</dbReference>
<gene>
    <name evidence="1" type="ORF">SDC9_105404</name>
</gene>
<dbReference type="AlphaFoldDB" id="A0A645B607"/>
<organism evidence="1">
    <name type="scientific">bioreactor metagenome</name>
    <dbReference type="NCBI Taxonomy" id="1076179"/>
    <lineage>
        <taxon>unclassified sequences</taxon>
        <taxon>metagenomes</taxon>
        <taxon>ecological metagenomes</taxon>
    </lineage>
</organism>
<protein>
    <submittedName>
        <fullName evidence="1">Uncharacterized protein</fullName>
    </submittedName>
</protein>